<dbReference type="GO" id="GO:0071555">
    <property type="term" value="P:cell wall organization"/>
    <property type="evidence" value="ECO:0007669"/>
    <property type="project" value="InterPro"/>
</dbReference>
<gene>
    <name evidence="12" type="primary">papD_2</name>
    <name evidence="12" type="ORF">NCTC12420_01013</name>
</gene>
<keyword evidence="4 9" id="KW-0732">Signal</keyword>
<evidence type="ECO:0000256" key="8">
    <source>
        <dbReference type="RuleBase" id="RU003918"/>
    </source>
</evidence>
<evidence type="ECO:0000256" key="5">
    <source>
        <dbReference type="ARBA" id="ARBA00022764"/>
    </source>
</evidence>
<evidence type="ECO:0000313" key="12">
    <source>
        <dbReference type="EMBL" id="SUI01315.1"/>
    </source>
</evidence>
<dbReference type="InterPro" id="IPR018046">
    <property type="entry name" value="Pili_assmbl_chaperone_CS"/>
</dbReference>
<feature type="chain" id="PRO_5016838365" evidence="9">
    <location>
        <begin position="27"/>
        <end position="256"/>
    </location>
</feature>
<name>A0A379XM50_SALER</name>
<keyword evidence="7" id="KW-0393">Immunoglobulin domain</keyword>
<dbReference type="PANTHER" id="PTHR30251:SF6">
    <property type="entry name" value="FIMBRIAL CHAPERONE YFCS-RELATED"/>
    <property type="match status" value="1"/>
</dbReference>
<dbReference type="PRINTS" id="PR00969">
    <property type="entry name" value="CHAPERONPILI"/>
</dbReference>
<keyword evidence="6 8" id="KW-0143">Chaperone</keyword>
<dbReference type="InterPro" id="IPR016147">
    <property type="entry name" value="Pili_assmbl_chaperone_N"/>
</dbReference>
<evidence type="ECO:0000256" key="4">
    <source>
        <dbReference type="ARBA" id="ARBA00022729"/>
    </source>
</evidence>
<comment type="similarity">
    <text evidence="2 8">Belongs to the periplasmic pilus chaperone family.</text>
</comment>
<dbReference type="Pfam" id="PF00345">
    <property type="entry name" value="PapD_N"/>
    <property type="match status" value="1"/>
</dbReference>
<dbReference type="AlphaFoldDB" id="A0A379XM50"/>
<evidence type="ECO:0000259" key="11">
    <source>
        <dbReference type="Pfam" id="PF02753"/>
    </source>
</evidence>
<evidence type="ECO:0000313" key="13">
    <source>
        <dbReference type="Proteomes" id="UP000254220"/>
    </source>
</evidence>
<dbReference type="GO" id="GO:0030288">
    <property type="term" value="C:outer membrane-bounded periplasmic space"/>
    <property type="evidence" value="ECO:0007669"/>
    <property type="project" value="InterPro"/>
</dbReference>
<dbReference type="InterPro" id="IPR050643">
    <property type="entry name" value="Periplasmic_pilus_chap"/>
</dbReference>
<dbReference type="SUPFAM" id="SSF49354">
    <property type="entry name" value="PapD-like"/>
    <property type="match status" value="1"/>
</dbReference>
<feature type="signal peptide" evidence="9">
    <location>
        <begin position="1"/>
        <end position="26"/>
    </location>
</feature>
<dbReference type="PROSITE" id="PS00635">
    <property type="entry name" value="PILI_CHAPERONE"/>
    <property type="match status" value="1"/>
</dbReference>
<comment type="subcellular location">
    <subcellularLocation>
        <location evidence="1 8">Periplasm</location>
    </subcellularLocation>
</comment>
<dbReference type="Pfam" id="PF02753">
    <property type="entry name" value="PapD_C"/>
    <property type="match status" value="1"/>
</dbReference>
<dbReference type="SUPFAM" id="SSF49584">
    <property type="entry name" value="Periplasmic chaperone C-domain"/>
    <property type="match status" value="1"/>
</dbReference>
<evidence type="ECO:0000256" key="2">
    <source>
        <dbReference type="ARBA" id="ARBA00007399"/>
    </source>
</evidence>
<reference evidence="12 13" key="1">
    <citation type="submission" date="2018-06" db="EMBL/GenBank/DDBJ databases">
        <authorList>
            <consortium name="Pathogen Informatics"/>
            <person name="Doyle S."/>
        </authorList>
    </citation>
    <scope>NUCLEOTIDE SEQUENCE [LARGE SCALE GENOMIC DNA]</scope>
    <source>
        <strain evidence="12 13">NCTC12420</strain>
    </source>
</reference>
<dbReference type="PANTHER" id="PTHR30251">
    <property type="entry name" value="PILUS ASSEMBLY CHAPERONE"/>
    <property type="match status" value="1"/>
</dbReference>
<dbReference type="FunFam" id="2.60.40.10:FF:000458">
    <property type="entry name" value="Molecular chaperone FimC"/>
    <property type="match status" value="1"/>
</dbReference>
<evidence type="ECO:0000256" key="9">
    <source>
        <dbReference type="SAM" id="SignalP"/>
    </source>
</evidence>
<dbReference type="InterPro" id="IPR001829">
    <property type="entry name" value="Pili_assmbl_chaperone_bac"/>
</dbReference>
<dbReference type="EMBL" id="UGYB01000001">
    <property type="protein sequence ID" value="SUI01315.1"/>
    <property type="molecule type" value="Genomic_DNA"/>
</dbReference>
<sequence>MKMLRTFTCYPAILATLLSVPLVAHSAIAPDRTRIIYNGEEKSATISLKNSNTSLPYLAQVWLENEKFAKETTFFIAQPPLQRIEANSSGQIKIQPLPGATHLPQDRETLLYFNVREIPPKSDKTNILQLAIQTRIKFFYRPAAVAKQVDKQHPWQEKLSLSFQGGETIIDNPTPFYVVISRAGNKPDTSATGFKNMVLAPRSHQALGVKPGDLGSTPTLTYVDDYGGRRILVFTCAGNSCHPDEDKSRAANKNAS</sequence>
<feature type="domain" description="Pili assembly chaperone N-terminal" evidence="10">
    <location>
        <begin position="28"/>
        <end position="145"/>
    </location>
</feature>
<dbReference type="Gene3D" id="2.60.40.10">
    <property type="entry name" value="Immunoglobulins"/>
    <property type="match status" value="2"/>
</dbReference>
<evidence type="ECO:0000256" key="3">
    <source>
        <dbReference type="ARBA" id="ARBA00022558"/>
    </source>
</evidence>
<dbReference type="InterPro" id="IPR016148">
    <property type="entry name" value="Pili_assmbl_chaperone_C"/>
</dbReference>
<dbReference type="InterPro" id="IPR008962">
    <property type="entry name" value="PapD-like_sf"/>
</dbReference>
<keyword evidence="3" id="KW-1029">Fimbrium biogenesis</keyword>
<organism evidence="12 13">
    <name type="scientific">Salmonella enterica subsp. indica</name>
    <dbReference type="NCBI Taxonomy" id="59207"/>
    <lineage>
        <taxon>Bacteria</taxon>
        <taxon>Pseudomonadati</taxon>
        <taxon>Pseudomonadota</taxon>
        <taxon>Gammaproteobacteria</taxon>
        <taxon>Enterobacterales</taxon>
        <taxon>Enterobacteriaceae</taxon>
        <taxon>Salmonella</taxon>
    </lineage>
</organism>
<protein>
    <submittedName>
        <fullName evidence="12">Chaperone protein PapD</fullName>
    </submittedName>
</protein>
<evidence type="ECO:0000256" key="6">
    <source>
        <dbReference type="ARBA" id="ARBA00023186"/>
    </source>
</evidence>
<dbReference type="InterPro" id="IPR036316">
    <property type="entry name" value="Pili_assmbl_chap_C_dom_sf"/>
</dbReference>
<evidence type="ECO:0000256" key="1">
    <source>
        <dbReference type="ARBA" id="ARBA00004418"/>
    </source>
</evidence>
<dbReference type="Proteomes" id="UP000254220">
    <property type="component" value="Unassembled WGS sequence"/>
</dbReference>
<feature type="domain" description="Pili assembly chaperone C-terminal" evidence="11">
    <location>
        <begin position="170"/>
        <end position="229"/>
    </location>
</feature>
<proteinExistence type="inferred from homology"/>
<dbReference type="InterPro" id="IPR013783">
    <property type="entry name" value="Ig-like_fold"/>
</dbReference>
<evidence type="ECO:0000259" key="10">
    <source>
        <dbReference type="Pfam" id="PF00345"/>
    </source>
</evidence>
<keyword evidence="5" id="KW-0574">Periplasm</keyword>
<accession>A0A379XM50</accession>
<evidence type="ECO:0000256" key="7">
    <source>
        <dbReference type="ARBA" id="ARBA00023319"/>
    </source>
</evidence>
<dbReference type="RefSeq" id="WP_023185752.1">
    <property type="nucleotide sequence ID" value="NZ_DADWZK010000042.1"/>
</dbReference>